<keyword evidence="2" id="KW-1185">Reference proteome</keyword>
<reference evidence="1" key="1">
    <citation type="submission" date="2021-06" db="EMBL/GenBank/DDBJ databases">
        <authorList>
            <person name="Kallberg Y."/>
            <person name="Tangrot J."/>
            <person name="Rosling A."/>
        </authorList>
    </citation>
    <scope>NUCLEOTIDE SEQUENCE</scope>
    <source>
        <strain evidence="1">IA702</strain>
    </source>
</reference>
<name>A0A9N9C502_9GLOM</name>
<gene>
    <name evidence="1" type="ORF">POCULU_LOCUS6970</name>
</gene>
<comment type="caution">
    <text evidence="1">The sequence shown here is derived from an EMBL/GenBank/DDBJ whole genome shotgun (WGS) entry which is preliminary data.</text>
</comment>
<protein>
    <submittedName>
        <fullName evidence="1">8209_t:CDS:1</fullName>
    </submittedName>
</protein>
<organism evidence="1 2">
    <name type="scientific">Paraglomus occultum</name>
    <dbReference type="NCBI Taxonomy" id="144539"/>
    <lineage>
        <taxon>Eukaryota</taxon>
        <taxon>Fungi</taxon>
        <taxon>Fungi incertae sedis</taxon>
        <taxon>Mucoromycota</taxon>
        <taxon>Glomeromycotina</taxon>
        <taxon>Glomeromycetes</taxon>
        <taxon>Paraglomerales</taxon>
        <taxon>Paraglomeraceae</taxon>
        <taxon>Paraglomus</taxon>
    </lineage>
</organism>
<evidence type="ECO:0000313" key="2">
    <source>
        <dbReference type="Proteomes" id="UP000789572"/>
    </source>
</evidence>
<dbReference type="AlphaFoldDB" id="A0A9N9C502"/>
<dbReference type="Proteomes" id="UP000789572">
    <property type="component" value="Unassembled WGS sequence"/>
</dbReference>
<dbReference type="InterPro" id="IPR036250">
    <property type="entry name" value="AcylCo_DH-like_C"/>
</dbReference>
<dbReference type="SUPFAM" id="SSF47203">
    <property type="entry name" value="Acyl-CoA dehydrogenase C-terminal domain-like"/>
    <property type="match status" value="1"/>
</dbReference>
<proteinExistence type="predicted"/>
<accession>A0A9N9C502</accession>
<dbReference type="EMBL" id="CAJVPJ010001431">
    <property type="protein sequence ID" value="CAG8590924.1"/>
    <property type="molecule type" value="Genomic_DNA"/>
</dbReference>
<sequence length="105" mass="11532">MSVRPDCTLHSAPGRYDGKVYEAMWMLGLEENPLSSVVNLTSDVLSAKKNEHYQLPEVGRVGGDLANSIFSLMANQRNTGVPITMDNAVIDRAVEGQLFYKTGDE</sequence>
<dbReference type="GO" id="GO:0016627">
    <property type="term" value="F:oxidoreductase activity, acting on the CH-CH group of donors"/>
    <property type="evidence" value="ECO:0007669"/>
    <property type="project" value="InterPro"/>
</dbReference>
<evidence type="ECO:0000313" key="1">
    <source>
        <dbReference type="EMBL" id="CAG8590924.1"/>
    </source>
</evidence>